<accession>A0ABY9X7D0</accession>
<keyword evidence="4 7" id="KW-1133">Transmembrane helix</keyword>
<feature type="transmembrane region" description="Helical" evidence="7">
    <location>
        <begin position="424"/>
        <end position="448"/>
    </location>
</feature>
<reference evidence="8 9" key="1">
    <citation type="submission" date="2019-08" db="EMBL/GenBank/DDBJ databases">
        <title>Archangium and Cystobacter genomes.</title>
        <authorList>
            <person name="Chen I.-C.K."/>
            <person name="Wielgoss S."/>
        </authorList>
    </citation>
    <scope>NUCLEOTIDE SEQUENCE [LARGE SCALE GENOMIC DNA]</scope>
    <source>
        <strain evidence="8 9">Cbm 6</strain>
    </source>
</reference>
<dbReference type="PANTHER" id="PTHR31645">
    <property type="entry name" value="OLIGOPEPTIDE TRANSPORTER YGL114W-RELATED"/>
    <property type="match status" value="1"/>
</dbReference>
<evidence type="ECO:0000256" key="7">
    <source>
        <dbReference type="SAM" id="Phobius"/>
    </source>
</evidence>
<feature type="transmembrane region" description="Helical" evidence="7">
    <location>
        <begin position="205"/>
        <end position="224"/>
    </location>
</feature>
<feature type="transmembrane region" description="Helical" evidence="7">
    <location>
        <begin position="42"/>
        <end position="63"/>
    </location>
</feature>
<dbReference type="InterPro" id="IPR045035">
    <property type="entry name" value="YSL-like"/>
</dbReference>
<feature type="region of interest" description="Disordered" evidence="6">
    <location>
        <begin position="1"/>
        <end position="22"/>
    </location>
</feature>
<feature type="transmembrane region" description="Helical" evidence="7">
    <location>
        <begin position="101"/>
        <end position="122"/>
    </location>
</feature>
<keyword evidence="2" id="KW-0813">Transport</keyword>
<dbReference type="RefSeq" id="WP_395811271.1">
    <property type="nucleotide sequence ID" value="NZ_CP043494.1"/>
</dbReference>
<evidence type="ECO:0000313" key="8">
    <source>
        <dbReference type="EMBL" id="WNG51239.1"/>
    </source>
</evidence>
<keyword evidence="9" id="KW-1185">Reference proteome</keyword>
<name>A0ABY9X7D0_9BACT</name>
<dbReference type="Pfam" id="PF03169">
    <property type="entry name" value="OPT"/>
    <property type="match status" value="2"/>
</dbReference>
<evidence type="ECO:0000256" key="1">
    <source>
        <dbReference type="ARBA" id="ARBA00004141"/>
    </source>
</evidence>
<feature type="transmembrane region" description="Helical" evidence="7">
    <location>
        <begin position="229"/>
        <end position="246"/>
    </location>
</feature>
<feature type="transmembrane region" description="Helical" evidence="7">
    <location>
        <begin position="594"/>
        <end position="619"/>
    </location>
</feature>
<evidence type="ECO:0000256" key="3">
    <source>
        <dbReference type="ARBA" id="ARBA00022692"/>
    </source>
</evidence>
<evidence type="ECO:0000313" key="9">
    <source>
        <dbReference type="Proteomes" id="UP001611383"/>
    </source>
</evidence>
<dbReference type="Proteomes" id="UP001611383">
    <property type="component" value="Chromosome"/>
</dbReference>
<evidence type="ECO:0000256" key="5">
    <source>
        <dbReference type="ARBA" id="ARBA00023136"/>
    </source>
</evidence>
<sequence length="620" mass="64916">MAQSAPPLSSSPPPPASSEVSPQGGAPRFSWLPAPGTWKFHLLLSAVAIFVLGPLGGIAASYMNFSLGFFVGGQVLAGILGSAVTYGYGPEGKHGANYMQTMAASVASMCAMSVLIQAMVWLGMPQPAAWHLMLFVGCVGMFGVGLGMLYTPLLVDRLQLDYPSGYAVANILRALTDKRLLKVSIAKLGGGTGLGVVVAGLTERFAALGSIGLSGSTLGAGMVVGSRNTVPAIVGGLVGAAFTPYLREIGWLGAEEPFRKIGFIIGLAMICGAAAVDLSLLAVQAVERIRNRAKAPPDEVPAWKQVNLPRLLAWVVFWGVALVGVATYLLNQPLGFILFGMGLSVLFVLINGIAYGITDQNPLSSAFVISVLLMSMLGLRNPVVGLLAASILLISTSVGCDMQQDRSTGWRLGTNRTIQFRYQVIGIVMGSVLCLGLAKVFMSAYPVLAINQLDLPEVEVGQWSSAMTYKLVGAIRSLGTLSDYTVKALLLGLTLGFTIEVARKLLKRNARYQAYVKGSRAGYAVGWTMDSVLLASPYASSFGAFINLPAALWFGVGGIVSSLWNTLAKKPAPHAAGSPGEGEALPEDMSTTSLVGGGLIAGESLYFLFVGLAGLVSLLW</sequence>
<dbReference type="PANTHER" id="PTHR31645:SF0">
    <property type="entry name" value="OLIGOPEPTIDE TRANSPORTER YGL114W-RELATED"/>
    <property type="match status" value="1"/>
</dbReference>
<feature type="transmembrane region" description="Helical" evidence="7">
    <location>
        <begin position="336"/>
        <end position="355"/>
    </location>
</feature>
<evidence type="ECO:0000256" key="6">
    <source>
        <dbReference type="SAM" id="MobiDB-lite"/>
    </source>
</evidence>
<dbReference type="EMBL" id="CP043494">
    <property type="protein sequence ID" value="WNG51239.1"/>
    <property type="molecule type" value="Genomic_DNA"/>
</dbReference>
<keyword evidence="3 7" id="KW-0812">Transmembrane</keyword>
<proteinExistence type="predicted"/>
<keyword evidence="5 7" id="KW-0472">Membrane</keyword>
<protein>
    <submittedName>
        <fullName evidence="8">Peptide transporter</fullName>
    </submittedName>
</protein>
<dbReference type="InterPro" id="IPR004813">
    <property type="entry name" value="OPT"/>
</dbReference>
<comment type="subcellular location">
    <subcellularLocation>
        <location evidence="1">Membrane</location>
        <topology evidence="1">Multi-pass membrane protein</topology>
    </subcellularLocation>
</comment>
<evidence type="ECO:0000256" key="4">
    <source>
        <dbReference type="ARBA" id="ARBA00022989"/>
    </source>
</evidence>
<feature type="transmembrane region" description="Helical" evidence="7">
    <location>
        <begin position="128"/>
        <end position="150"/>
    </location>
</feature>
<evidence type="ECO:0000256" key="2">
    <source>
        <dbReference type="ARBA" id="ARBA00022448"/>
    </source>
</evidence>
<feature type="transmembrane region" description="Helical" evidence="7">
    <location>
        <begin position="261"/>
        <end position="283"/>
    </location>
</feature>
<feature type="transmembrane region" description="Helical" evidence="7">
    <location>
        <begin position="385"/>
        <end position="403"/>
    </location>
</feature>
<gene>
    <name evidence="8" type="ORF">F0U60_49235</name>
</gene>
<feature type="transmembrane region" description="Helical" evidence="7">
    <location>
        <begin position="544"/>
        <end position="564"/>
    </location>
</feature>
<feature type="transmembrane region" description="Helical" evidence="7">
    <location>
        <begin position="69"/>
        <end position="89"/>
    </location>
</feature>
<feature type="transmembrane region" description="Helical" evidence="7">
    <location>
        <begin position="311"/>
        <end position="330"/>
    </location>
</feature>
<organism evidence="8 9">
    <name type="scientific">Archangium minus</name>
    <dbReference type="NCBI Taxonomy" id="83450"/>
    <lineage>
        <taxon>Bacteria</taxon>
        <taxon>Pseudomonadati</taxon>
        <taxon>Myxococcota</taxon>
        <taxon>Myxococcia</taxon>
        <taxon>Myxococcales</taxon>
        <taxon>Cystobacterineae</taxon>
        <taxon>Archangiaceae</taxon>
        <taxon>Archangium</taxon>
    </lineage>
</organism>